<dbReference type="Proteomes" id="UP000759537">
    <property type="component" value="Unassembled WGS sequence"/>
</dbReference>
<protein>
    <recommendedName>
        <fullName evidence="3">Aminoglycoside phosphotransferase domain-containing protein</fullName>
    </recommendedName>
</protein>
<reference evidence="1" key="1">
    <citation type="submission" date="2019-10" db="EMBL/GenBank/DDBJ databases">
        <authorList>
            <consortium name="DOE Joint Genome Institute"/>
            <person name="Kuo A."/>
            <person name="Miyauchi S."/>
            <person name="Kiss E."/>
            <person name="Drula E."/>
            <person name="Kohler A."/>
            <person name="Sanchez-Garcia M."/>
            <person name="Andreopoulos B."/>
            <person name="Barry K.W."/>
            <person name="Bonito G."/>
            <person name="Buee M."/>
            <person name="Carver A."/>
            <person name="Chen C."/>
            <person name="Cichocki N."/>
            <person name="Clum A."/>
            <person name="Culley D."/>
            <person name="Crous P.W."/>
            <person name="Fauchery L."/>
            <person name="Girlanda M."/>
            <person name="Hayes R."/>
            <person name="Keri Z."/>
            <person name="LaButti K."/>
            <person name="Lipzen A."/>
            <person name="Lombard V."/>
            <person name="Magnuson J."/>
            <person name="Maillard F."/>
            <person name="Morin E."/>
            <person name="Murat C."/>
            <person name="Nolan M."/>
            <person name="Ohm R."/>
            <person name="Pangilinan J."/>
            <person name="Pereira M."/>
            <person name="Perotto S."/>
            <person name="Peter M."/>
            <person name="Riley R."/>
            <person name="Sitrit Y."/>
            <person name="Stielow B."/>
            <person name="Szollosi G."/>
            <person name="Zifcakova L."/>
            <person name="Stursova M."/>
            <person name="Spatafora J.W."/>
            <person name="Tedersoo L."/>
            <person name="Vaario L.-M."/>
            <person name="Yamada A."/>
            <person name="Yan M."/>
            <person name="Wang P."/>
            <person name="Xu J."/>
            <person name="Bruns T."/>
            <person name="Baldrian P."/>
            <person name="Vilgalys R."/>
            <person name="Henrissat B."/>
            <person name="Grigoriev I.V."/>
            <person name="Hibbett D."/>
            <person name="Nagy L.G."/>
            <person name="Martin F.M."/>
        </authorList>
    </citation>
    <scope>NUCLEOTIDE SEQUENCE</scope>
    <source>
        <strain evidence="1">Prilba</strain>
    </source>
</reference>
<dbReference type="InterPro" id="IPR011009">
    <property type="entry name" value="Kinase-like_dom_sf"/>
</dbReference>
<gene>
    <name evidence="1" type="ORF">DFH94DRAFT_148278</name>
</gene>
<keyword evidence="2" id="KW-1185">Reference proteome</keyword>
<dbReference type="OrthoDB" id="3250044at2759"/>
<evidence type="ECO:0000313" key="2">
    <source>
        <dbReference type="Proteomes" id="UP000759537"/>
    </source>
</evidence>
<organism evidence="1 2">
    <name type="scientific">Russula ochroleuca</name>
    <dbReference type="NCBI Taxonomy" id="152965"/>
    <lineage>
        <taxon>Eukaryota</taxon>
        <taxon>Fungi</taxon>
        <taxon>Dikarya</taxon>
        <taxon>Basidiomycota</taxon>
        <taxon>Agaricomycotina</taxon>
        <taxon>Agaricomycetes</taxon>
        <taxon>Russulales</taxon>
        <taxon>Russulaceae</taxon>
        <taxon>Russula</taxon>
    </lineage>
</organism>
<dbReference type="EMBL" id="WHVB01000019">
    <property type="protein sequence ID" value="KAF8473018.1"/>
    <property type="molecule type" value="Genomic_DNA"/>
</dbReference>
<evidence type="ECO:0008006" key="3">
    <source>
        <dbReference type="Google" id="ProtNLM"/>
    </source>
</evidence>
<name>A0A9P5K052_9AGAM</name>
<reference evidence="1" key="2">
    <citation type="journal article" date="2020" name="Nat. Commun.">
        <title>Large-scale genome sequencing of mycorrhizal fungi provides insights into the early evolution of symbiotic traits.</title>
        <authorList>
            <person name="Miyauchi S."/>
            <person name="Kiss E."/>
            <person name="Kuo A."/>
            <person name="Drula E."/>
            <person name="Kohler A."/>
            <person name="Sanchez-Garcia M."/>
            <person name="Morin E."/>
            <person name="Andreopoulos B."/>
            <person name="Barry K.W."/>
            <person name="Bonito G."/>
            <person name="Buee M."/>
            <person name="Carver A."/>
            <person name="Chen C."/>
            <person name="Cichocki N."/>
            <person name="Clum A."/>
            <person name="Culley D."/>
            <person name="Crous P.W."/>
            <person name="Fauchery L."/>
            <person name="Girlanda M."/>
            <person name="Hayes R.D."/>
            <person name="Keri Z."/>
            <person name="LaButti K."/>
            <person name="Lipzen A."/>
            <person name="Lombard V."/>
            <person name="Magnuson J."/>
            <person name="Maillard F."/>
            <person name="Murat C."/>
            <person name="Nolan M."/>
            <person name="Ohm R.A."/>
            <person name="Pangilinan J."/>
            <person name="Pereira M.F."/>
            <person name="Perotto S."/>
            <person name="Peter M."/>
            <person name="Pfister S."/>
            <person name="Riley R."/>
            <person name="Sitrit Y."/>
            <person name="Stielow J.B."/>
            <person name="Szollosi G."/>
            <person name="Zifcakova L."/>
            <person name="Stursova M."/>
            <person name="Spatafora J.W."/>
            <person name="Tedersoo L."/>
            <person name="Vaario L.M."/>
            <person name="Yamada A."/>
            <person name="Yan M."/>
            <person name="Wang P."/>
            <person name="Xu J."/>
            <person name="Bruns T."/>
            <person name="Baldrian P."/>
            <person name="Vilgalys R."/>
            <person name="Dunand C."/>
            <person name="Henrissat B."/>
            <person name="Grigoriev I.V."/>
            <person name="Hibbett D."/>
            <person name="Nagy L.G."/>
            <person name="Martin F.M."/>
        </authorList>
    </citation>
    <scope>NUCLEOTIDE SEQUENCE</scope>
    <source>
        <strain evidence="1">Prilba</strain>
    </source>
</reference>
<dbReference type="AlphaFoldDB" id="A0A9P5K052"/>
<proteinExistence type="predicted"/>
<sequence length="317" mass="34712">MSQINLVIDGDNKPVNLPAPKEIVQQCRDAARARSSAANSDSNNLRGVPLVDESRGAAYAWVKYGRSIAMSEALTQHFVGQAINGDADAAVRVPCVYLAFLSGSYGYIVMEYIDGSICDDSDVKLVAAAVKSLIAVRGPTTKPGPVGGGPIVHRFFVEWKSSMTYDSVRELEQHVNGILAYTGRKDRVRFGPEVEDHGLRLCPCDMNRSNFIRDLWGRIVALDFGSTCFLPVSFFAFALREGDDFTQLIARQLKHPASTQLNSMLAASYALVPYGTDKIGKHLSLLSFLFVASRSLARGLTSMYCTGIPRELKHRAK</sequence>
<comment type="caution">
    <text evidence="1">The sequence shown here is derived from an EMBL/GenBank/DDBJ whole genome shotgun (WGS) entry which is preliminary data.</text>
</comment>
<evidence type="ECO:0000313" key="1">
    <source>
        <dbReference type="EMBL" id="KAF8473018.1"/>
    </source>
</evidence>
<accession>A0A9P5K052</accession>
<dbReference type="SUPFAM" id="SSF56112">
    <property type="entry name" value="Protein kinase-like (PK-like)"/>
    <property type="match status" value="1"/>
</dbReference>